<evidence type="ECO:0000313" key="2">
    <source>
        <dbReference type="EMBL" id="BEQ14529.1"/>
    </source>
</evidence>
<sequence length="393" mass="44580">MSNKGQTQAAPSGAPPIPPDYDLERAAGDIDSWDQAQYEGIISTELTSDQRVRVAEPDGAHPRQREILAIHWHPEWVPMDLTARRVDALYPNADKSLIIPTQHNQILDWNGYSGVEVDCYSSGFNRKVQLLLHFKTEALGEAHILRSMLEHTFKYRSGQMFEFIDTIINPALSARLEQAANDTGSSEEVVAFTRFYTARLRRLVEMNLADTPAFMIKNKLLTEYIDAQRGRHTEVMVNRAQLLLKAVKAIVKAHFSLSYFFRASEVIEEARSLGGGVVIPHPEQFWPILLAEYDVDGVEVWNPQSREYTEFLIRALTNQNKSLPSGRRPMLIFMGDDTHMSVKLKEPGRVEPSKYEREVGLQPAWDDVAVRKSLSLAGASRSQVIDEYRSRLN</sequence>
<organism evidence="2 3">
    <name type="scientific">Desulfoferula mesophila</name>
    <dbReference type="NCBI Taxonomy" id="3058419"/>
    <lineage>
        <taxon>Bacteria</taxon>
        <taxon>Pseudomonadati</taxon>
        <taxon>Thermodesulfobacteriota</taxon>
        <taxon>Desulfarculia</taxon>
        <taxon>Desulfarculales</taxon>
        <taxon>Desulfarculaceae</taxon>
        <taxon>Desulfoferula</taxon>
    </lineage>
</organism>
<evidence type="ECO:0000313" key="3">
    <source>
        <dbReference type="Proteomes" id="UP001366166"/>
    </source>
</evidence>
<keyword evidence="3" id="KW-1185">Reference proteome</keyword>
<evidence type="ECO:0000256" key="1">
    <source>
        <dbReference type="SAM" id="MobiDB-lite"/>
    </source>
</evidence>
<dbReference type="KEGG" id="dmp:FAK_15950"/>
<name>A0AAU9EMV6_9BACT</name>
<dbReference type="Proteomes" id="UP001366166">
    <property type="component" value="Chromosome"/>
</dbReference>
<dbReference type="EMBL" id="AP028679">
    <property type="protein sequence ID" value="BEQ14529.1"/>
    <property type="molecule type" value="Genomic_DNA"/>
</dbReference>
<accession>A0AAU9EMV6</accession>
<dbReference type="Gene3D" id="3.20.20.140">
    <property type="entry name" value="Metal-dependent hydrolases"/>
    <property type="match status" value="1"/>
</dbReference>
<dbReference type="RefSeq" id="WP_338606233.1">
    <property type="nucleotide sequence ID" value="NZ_AP028679.1"/>
</dbReference>
<reference evidence="3" key="1">
    <citation type="journal article" date="2023" name="Arch. Microbiol.">
        <title>Desulfoferula mesophilus gen. nov. sp. nov., a mesophilic sulfate-reducing bacterium isolated from a brackish lake sediment.</title>
        <authorList>
            <person name="Watanabe T."/>
            <person name="Yabe T."/>
            <person name="Tsuji J.M."/>
            <person name="Fukui M."/>
        </authorList>
    </citation>
    <scope>NUCLEOTIDE SEQUENCE [LARGE SCALE GENOMIC DNA]</scope>
    <source>
        <strain evidence="3">12FAK</strain>
    </source>
</reference>
<feature type="compositionally biased region" description="Polar residues" evidence="1">
    <location>
        <begin position="1"/>
        <end position="10"/>
    </location>
</feature>
<proteinExistence type="predicted"/>
<protein>
    <submittedName>
        <fullName evidence="2">Uncharacterized protein</fullName>
    </submittedName>
</protein>
<dbReference type="AlphaFoldDB" id="A0AAU9EMV6"/>
<gene>
    <name evidence="2" type="ORF">FAK_15950</name>
</gene>
<dbReference type="SUPFAM" id="SSF89550">
    <property type="entry name" value="PHP domain-like"/>
    <property type="match status" value="1"/>
</dbReference>
<feature type="region of interest" description="Disordered" evidence="1">
    <location>
        <begin position="1"/>
        <end position="26"/>
    </location>
</feature>
<dbReference type="InterPro" id="IPR016195">
    <property type="entry name" value="Pol/histidinol_Pase-like"/>
</dbReference>